<feature type="domain" description="Ubiquitin-like" evidence="2">
    <location>
        <begin position="54"/>
        <end position="125"/>
    </location>
</feature>
<dbReference type="Gene3D" id="3.30.420.10">
    <property type="entry name" value="Ribonuclease H-like superfamily/Ribonuclease H"/>
    <property type="match status" value="1"/>
</dbReference>
<organism evidence="3 4">
    <name type="scientific">Terfezia boudieri ATCC MYA-4762</name>
    <dbReference type="NCBI Taxonomy" id="1051890"/>
    <lineage>
        <taxon>Eukaryota</taxon>
        <taxon>Fungi</taxon>
        <taxon>Dikarya</taxon>
        <taxon>Ascomycota</taxon>
        <taxon>Pezizomycotina</taxon>
        <taxon>Pezizomycetes</taxon>
        <taxon>Pezizales</taxon>
        <taxon>Pezizaceae</taxon>
        <taxon>Terfezia</taxon>
    </lineage>
</organism>
<feature type="region of interest" description="Disordered" evidence="1">
    <location>
        <begin position="1"/>
        <end position="52"/>
    </location>
</feature>
<dbReference type="InParanoid" id="A0A3N4LVG7"/>
<dbReference type="InterPro" id="IPR054464">
    <property type="entry name" value="ULD_fung"/>
</dbReference>
<dbReference type="InterPro" id="IPR036397">
    <property type="entry name" value="RNaseH_sf"/>
</dbReference>
<dbReference type="GO" id="GO:0003676">
    <property type="term" value="F:nucleic acid binding"/>
    <property type="evidence" value="ECO:0007669"/>
    <property type="project" value="InterPro"/>
</dbReference>
<protein>
    <recommendedName>
        <fullName evidence="2">Ubiquitin-like domain-containing protein</fullName>
    </recommendedName>
</protein>
<dbReference type="STRING" id="1051890.A0A3N4LVG7"/>
<dbReference type="OrthoDB" id="3045089at2759"/>
<evidence type="ECO:0000313" key="4">
    <source>
        <dbReference type="Proteomes" id="UP000267821"/>
    </source>
</evidence>
<proteinExistence type="predicted"/>
<accession>A0A3N4LVG7</accession>
<feature type="compositionally biased region" description="Basic and acidic residues" evidence="1">
    <location>
        <begin position="1"/>
        <end position="50"/>
    </location>
</feature>
<evidence type="ECO:0000313" key="3">
    <source>
        <dbReference type="EMBL" id="RPB22015.1"/>
    </source>
</evidence>
<feature type="non-terminal residue" evidence="3">
    <location>
        <position position="125"/>
    </location>
</feature>
<dbReference type="EMBL" id="ML121555">
    <property type="protein sequence ID" value="RPB22015.1"/>
    <property type="molecule type" value="Genomic_DNA"/>
</dbReference>
<name>A0A3N4LVG7_9PEZI</name>
<dbReference type="Pfam" id="PF22893">
    <property type="entry name" value="ULD_2"/>
    <property type="match status" value="1"/>
</dbReference>
<reference evidence="3 4" key="1">
    <citation type="journal article" date="2018" name="Nat. Ecol. Evol.">
        <title>Pezizomycetes genomes reveal the molecular basis of ectomycorrhizal truffle lifestyle.</title>
        <authorList>
            <person name="Murat C."/>
            <person name="Payen T."/>
            <person name="Noel B."/>
            <person name="Kuo A."/>
            <person name="Morin E."/>
            <person name="Chen J."/>
            <person name="Kohler A."/>
            <person name="Krizsan K."/>
            <person name="Balestrini R."/>
            <person name="Da Silva C."/>
            <person name="Montanini B."/>
            <person name="Hainaut M."/>
            <person name="Levati E."/>
            <person name="Barry K.W."/>
            <person name="Belfiori B."/>
            <person name="Cichocki N."/>
            <person name="Clum A."/>
            <person name="Dockter R.B."/>
            <person name="Fauchery L."/>
            <person name="Guy J."/>
            <person name="Iotti M."/>
            <person name="Le Tacon F."/>
            <person name="Lindquist E.A."/>
            <person name="Lipzen A."/>
            <person name="Malagnac F."/>
            <person name="Mello A."/>
            <person name="Molinier V."/>
            <person name="Miyauchi S."/>
            <person name="Poulain J."/>
            <person name="Riccioni C."/>
            <person name="Rubini A."/>
            <person name="Sitrit Y."/>
            <person name="Splivallo R."/>
            <person name="Traeger S."/>
            <person name="Wang M."/>
            <person name="Zifcakova L."/>
            <person name="Wipf D."/>
            <person name="Zambonelli A."/>
            <person name="Paolocci F."/>
            <person name="Nowrousian M."/>
            <person name="Ottonello S."/>
            <person name="Baldrian P."/>
            <person name="Spatafora J.W."/>
            <person name="Henrissat B."/>
            <person name="Nagy L.G."/>
            <person name="Aury J.M."/>
            <person name="Wincker P."/>
            <person name="Grigoriev I.V."/>
            <person name="Bonfante P."/>
            <person name="Martin F.M."/>
        </authorList>
    </citation>
    <scope>NUCLEOTIDE SEQUENCE [LARGE SCALE GENOMIC DNA]</scope>
    <source>
        <strain evidence="3 4">ATCC MYA-4762</strain>
    </source>
</reference>
<gene>
    <name evidence="3" type="ORF">L211DRAFT_789475</name>
</gene>
<dbReference type="Proteomes" id="UP000267821">
    <property type="component" value="Unassembled WGS sequence"/>
</dbReference>
<dbReference type="AlphaFoldDB" id="A0A3N4LVG7"/>
<keyword evidence="4" id="KW-1185">Reference proteome</keyword>
<evidence type="ECO:0000259" key="2">
    <source>
        <dbReference type="Pfam" id="PF22893"/>
    </source>
</evidence>
<sequence length="125" mass="15098">MEQERREREKKEKEEKAEKEAREKAEKEAKEKEKKEKEEAERKKEEEEAKKKIKKKPLKFRDAVGRKFSFPFEYCDTWEKMERLIKQAFKHVEVIGVHVEEGHYDLHGPNGEIILPDFWDAVVEP</sequence>
<evidence type="ECO:0000256" key="1">
    <source>
        <dbReference type="SAM" id="MobiDB-lite"/>
    </source>
</evidence>